<reference evidence="2" key="1">
    <citation type="journal article" date="2006" name="J. Bacteriol.">
        <title>The genome of the obligately intracellular bacterium Ehrlichia canis reveals themes of complex membrane structure and immune evasion strategies.</title>
        <authorList>
            <person name="Mavromatis K."/>
            <person name="Doyle C.K."/>
            <person name="Lykidis A."/>
            <person name="Ivanova N."/>
            <person name="Francino M.P."/>
            <person name="Chain P."/>
            <person name="Shin M."/>
            <person name="Malfatti S."/>
            <person name="Larimer F."/>
            <person name="Copeland A."/>
            <person name="Detter J.C."/>
            <person name="Land M."/>
            <person name="Richardson P.M."/>
            <person name="Yu X.J."/>
            <person name="Walker D.H."/>
            <person name="McBride J.W."/>
            <person name="Kyrpides N.C."/>
        </authorList>
    </citation>
    <scope>NUCLEOTIDE SEQUENCE [LARGE SCALE GENOMIC DNA]</scope>
    <source>
        <strain evidence="2">Jake</strain>
    </source>
</reference>
<evidence type="ECO:0000313" key="2">
    <source>
        <dbReference type="Proteomes" id="UP000000435"/>
    </source>
</evidence>
<protein>
    <submittedName>
        <fullName evidence="1">Translation factor SUA5</fullName>
    </submittedName>
</protein>
<gene>
    <name evidence="1" type="ordered locus">Ecaj_0276</name>
</gene>
<proteinExistence type="predicted"/>
<keyword evidence="2" id="KW-1185">Reference proteome</keyword>
<sequence>MILKAIQALNNKHLIAFPTETVYALAGDAYSIEAIQKIYQIKGRSYNKPLSLLVGNINKIKQFSNLTDHAIKIIQKLSPGPITFVLPIHNYHKLPRQFFNNTIGIRIPNHPIALEIVNKIENPVVGTSINISGQPSVTAAHQIHETIKKHISVTIEDDSLVNGTESTVIDLTSYKILRAGAVAEKKLLTIIQNILQIS</sequence>
<evidence type="ECO:0000313" key="1">
    <source>
        <dbReference type="EMBL" id="AAZ68323.1"/>
    </source>
</evidence>
<dbReference type="Proteomes" id="UP000000435">
    <property type="component" value="Chromosome"/>
</dbReference>
<dbReference type="EMBL" id="CP000107">
    <property type="protein sequence ID" value="AAZ68323.1"/>
    <property type="molecule type" value="Genomic_DNA"/>
</dbReference>
<name>A0ACA6AVG9_EHRCJ</name>
<organism evidence="1 2">
    <name type="scientific">Ehrlichia canis (strain Jake)</name>
    <dbReference type="NCBI Taxonomy" id="269484"/>
    <lineage>
        <taxon>Bacteria</taxon>
        <taxon>Pseudomonadati</taxon>
        <taxon>Pseudomonadota</taxon>
        <taxon>Alphaproteobacteria</taxon>
        <taxon>Rickettsiales</taxon>
        <taxon>Anaplasmataceae</taxon>
        <taxon>Ehrlichia</taxon>
    </lineage>
</organism>
<accession>A0ACA6AVG9</accession>